<feature type="transmembrane region" description="Helical" evidence="1">
    <location>
        <begin position="30"/>
        <end position="51"/>
    </location>
</feature>
<dbReference type="AlphaFoldDB" id="A0A4U6CQY5"/>
<organism evidence="2 3">
    <name type="scientific">Dyadobacter frigoris</name>
    <dbReference type="NCBI Taxonomy" id="2576211"/>
    <lineage>
        <taxon>Bacteria</taxon>
        <taxon>Pseudomonadati</taxon>
        <taxon>Bacteroidota</taxon>
        <taxon>Cytophagia</taxon>
        <taxon>Cytophagales</taxon>
        <taxon>Spirosomataceae</taxon>
        <taxon>Dyadobacter</taxon>
    </lineage>
</organism>
<gene>
    <name evidence="2" type="ORF">FDK13_34260</name>
</gene>
<evidence type="ECO:0000313" key="3">
    <source>
        <dbReference type="Proteomes" id="UP000304900"/>
    </source>
</evidence>
<feature type="transmembrane region" description="Helical" evidence="1">
    <location>
        <begin position="246"/>
        <end position="269"/>
    </location>
</feature>
<sequence length="296" mass="33507">MQIFETQIQNPPKMVRATNVSKHSDARSRLISFSIAIPVILWFWNGFFIAQTALSKPTIICLCTGCMCALLVFLVERTIADSTSRSVIVITARIFLAICLSICGIVGLKLQIYNQDIEQVLKIKQIAKEDSLSKSFDQTSEVRKKPLVDDLKYRTSETLRLNKKLIDEIQGKDGSQTGVGSIADGIRIELDTARNYEKRAQIILKTAEDTVLVEKTQFIKESKLPWGIKHRLAVLHGIIFEDAFNIIFFIALACTLLILDLILVFVAYTEPISPQEIVKNELYSLYKHKMDQKNLL</sequence>
<dbReference type="EMBL" id="SZVO01000033">
    <property type="protein sequence ID" value="TKT85258.1"/>
    <property type="molecule type" value="Genomic_DNA"/>
</dbReference>
<dbReference type="Pfam" id="PF14362">
    <property type="entry name" value="DUF4407"/>
    <property type="match status" value="1"/>
</dbReference>
<name>A0A4U6CQY5_9BACT</name>
<feature type="transmembrane region" description="Helical" evidence="1">
    <location>
        <begin position="87"/>
        <end position="108"/>
    </location>
</feature>
<proteinExistence type="predicted"/>
<keyword evidence="3" id="KW-1185">Reference proteome</keyword>
<feature type="transmembrane region" description="Helical" evidence="1">
    <location>
        <begin position="57"/>
        <end position="75"/>
    </location>
</feature>
<keyword evidence="1" id="KW-0472">Membrane</keyword>
<evidence type="ECO:0000313" key="2">
    <source>
        <dbReference type="EMBL" id="TKT85258.1"/>
    </source>
</evidence>
<reference evidence="2 3" key="1">
    <citation type="submission" date="2019-05" db="EMBL/GenBank/DDBJ databases">
        <title>Dyadobacter AR-3-8 sp. nov., isolated from arctic soil.</title>
        <authorList>
            <person name="Chaudhary D.K."/>
        </authorList>
    </citation>
    <scope>NUCLEOTIDE SEQUENCE [LARGE SCALE GENOMIC DNA]</scope>
    <source>
        <strain evidence="2 3">AR-3-8</strain>
    </source>
</reference>
<keyword evidence="1" id="KW-0812">Transmembrane</keyword>
<dbReference type="Proteomes" id="UP000304900">
    <property type="component" value="Unassembled WGS sequence"/>
</dbReference>
<evidence type="ECO:0000256" key="1">
    <source>
        <dbReference type="SAM" id="Phobius"/>
    </source>
</evidence>
<keyword evidence="1" id="KW-1133">Transmembrane helix</keyword>
<protein>
    <submittedName>
        <fullName evidence="2">DUF4407 domain-containing protein</fullName>
    </submittedName>
</protein>
<dbReference type="RefSeq" id="WP_137344522.1">
    <property type="nucleotide sequence ID" value="NZ_SZVO01000033.1"/>
</dbReference>
<accession>A0A4U6CQY5</accession>
<dbReference type="OrthoDB" id="826294at2"/>
<dbReference type="InterPro" id="IPR025519">
    <property type="entry name" value="DUF4407"/>
</dbReference>
<comment type="caution">
    <text evidence="2">The sequence shown here is derived from an EMBL/GenBank/DDBJ whole genome shotgun (WGS) entry which is preliminary data.</text>
</comment>